<proteinExistence type="predicted"/>
<evidence type="ECO:0000313" key="3">
    <source>
        <dbReference type="Proteomes" id="UP000075683"/>
    </source>
</evidence>
<sequence length="42" mass="4758">MTLLISRAYFQPGKARKPSGPGHSPLKRNRKMPWDQPKPLNG</sequence>
<gene>
    <name evidence="2" type="ORF">B4135_0008</name>
</gene>
<comment type="caution">
    <text evidence="2">The sequence shown here is derived from an EMBL/GenBank/DDBJ whole genome shotgun (WGS) entry which is preliminary data.</text>
</comment>
<protein>
    <submittedName>
        <fullName evidence="2">Uncharacterized protein</fullName>
    </submittedName>
</protein>
<dbReference type="AlphaFoldDB" id="A0A150M368"/>
<organism evidence="2 3">
    <name type="scientific">Caldibacillus debilis</name>
    <dbReference type="NCBI Taxonomy" id="301148"/>
    <lineage>
        <taxon>Bacteria</taxon>
        <taxon>Bacillati</taxon>
        <taxon>Bacillota</taxon>
        <taxon>Bacilli</taxon>
        <taxon>Bacillales</taxon>
        <taxon>Bacillaceae</taxon>
        <taxon>Caldibacillus</taxon>
    </lineage>
</organism>
<accession>A0A150M368</accession>
<evidence type="ECO:0000256" key="1">
    <source>
        <dbReference type="SAM" id="MobiDB-lite"/>
    </source>
</evidence>
<dbReference type="EMBL" id="LQYT01000045">
    <property type="protein sequence ID" value="KYD18781.1"/>
    <property type="molecule type" value="Genomic_DNA"/>
</dbReference>
<feature type="region of interest" description="Disordered" evidence="1">
    <location>
        <begin position="7"/>
        <end position="42"/>
    </location>
</feature>
<reference evidence="2 3" key="1">
    <citation type="submission" date="2016-01" db="EMBL/GenBank/DDBJ databases">
        <title>Draft Genome Sequences of Seven Thermophilic Sporeformers Isolated from Foods.</title>
        <authorList>
            <person name="Berendsen E.M."/>
            <person name="Wells-Bennik M.H."/>
            <person name="Krawcyk A.O."/>
            <person name="De Jong A."/>
            <person name="Holsappel S."/>
            <person name="Eijlander R.T."/>
            <person name="Kuipers O.P."/>
        </authorList>
    </citation>
    <scope>NUCLEOTIDE SEQUENCE [LARGE SCALE GENOMIC DNA]</scope>
    <source>
        <strain evidence="2 3">B4135</strain>
    </source>
</reference>
<evidence type="ECO:0000313" key="2">
    <source>
        <dbReference type="EMBL" id="KYD18781.1"/>
    </source>
</evidence>
<dbReference type="Proteomes" id="UP000075683">
    <property type="component" value="Unassembled WGS sequence"/>
</dbReference>
<name>A0A150M368_9BACI</name>